<organism evidence="2 3">
    <name type="scientific">Gymnopus androsaceus JB14</name>
    <dbReference type="NCBI Taxonomy" id="1447944"/>
    <lineage>
        <taxon>Eukaryota</taxon>
        <taxon>Fungi</taxon>
        <taxon>Dikarya</taxon>
        <taxon>Basidiomycota</taxon>
        <taxon>Agaricomycotina</taxon>
        <taxon>Agaricomycetes</taxon>
        <taxon>Agaricomycetidae</taxon>
        <taxon>Agaricales</taxon>
        <taxon>Marasmiineae</taxon>
        <taxon>Omphalotaceae</taxon>
        <taxon>Gymnopus</taxon>
    </lineage>
</organism>
<dbReference type="AlphaFoldDB" id="A0A6A4IBV1"/>
<name>A0A6A4IBV1_9AGAR</name>
<feature type="region of interest" description="Disordered" evidence="1">
    <location>
        <begin position="195"/>
        <end position="225"/>
    </location>
</feature>
<dbReference type="EMBL" id="ML769397">
    <property type="protein sequence ID" value="KAE9407263.1"/>
    <property type="molecule type" value="Genomic_DNA"/>
</dbReference>
<evidence type="ECO:0000313" key="3">
    <source>
        <dbReference type="Proteomes" id="UP000799118"/>
    </source>
</evidence>
<reference evidence="2" key="1">
    <citation type="journal article" date="2019" name="Environ. Microbiol.">
        <title>Fungal ecological strategies reflected in gene transcription - a case study of two litter decomposers.</title>
        <authorList>
            <person name="Barbi F."/>
            <person name="Kohler A."/>
            <person name="Barry K."/>
            <person name="Baskaran P."/>
            <person name="Daum C."/>
            <person name="Fauchery L."/>
            <person name="Ihrmark K."/>
            <person name="Kuo A."/>
            <person name="LaButti K."/>
            <person name="Lipzen A."/>
            <person name="Morin E."/>
            <person name="Grigoriev I.V."/>
            <person name="Henrissat B."/>
            <person name="Lindahl B."/>
            <person name="Martin F."/>
        </authorList>
    </citation>
    <scope>NUCLEOTIDE SEQUENCE</scope>
    <source>
        <strain evidence="2">JB14</strain>
    </source>
</reference>
<gene>
    <name evidence="2" type="ORF">BT96DRAFT_151895</name>
</gene>
<sequence>MLLCHSSAESWHQIFVDDDFLGQHYKYHLDSSFILSYPIHPLNIRIVGSFISSLGKMRGGMKGHFVDYLYQPQNIRRALLILVFEQQIQSDIIGQPHNYGLEDILSDLAQLHPDRRLLTGCRDWLAFFSQWNLRVRHTGRGFRDILDMEKELFLPYGIESPPYGIPETETDLLEGMIQILDRVLNKRKDEIEQDTPTIVTAASATAPIEASESPPRAETSSAQVSTGPQSVLVQYVSRWPQLRRLLQWRTKQDGSDVELQSVV</sequence>
<proteinExistence type="predicted"/>
<dbReference type="Proteomes" id="UP000799118">
    <property type="component" value="Unassembled WGS sequence"/>
</dbReference>
<accession>A0A6A4IBV1</accession>
<keyword evidence="3" id="KW-1185">Reference proteome</keyword>
<evidence type="ECO:0000313" key="2">
    <source>
        <dbReference type="EMBL" id="KAE9407263.1"/>
    </source>
</evidence>
<evidence type="ECO:0000256" key="1">
    <source>
        <dbReference type="SAM" id="MobiDB-lite"/>
    </source>
</evidence>
<protein>
    <submittedName>
        <fullName evidence="2">Uncharacterized protein</fullName>
    </submittedName>
</protein>
<dbReference type="OrthoDB" id="10674377at2759"/>